<gene>
    <name evidence="2" type="ORF">UFOVP1186_14</name>
    <name evidence="3" type="ORF">UFOVP1234_5</name>
    <name evidence="4" type="ORF">UFOVP1487_18</name>
    <name evidence="5" type="ORF">UFOVP1574_36</name>
    <name evidence="1" type="ORF">UFOVP959_10</name>
</gene>
<evidence type="ECO:0000313" key="1">
    <source>
        <dbReference type="EMBL" id="CAB4173794.1"/>
    </source>
</evidence>
<dbReference type="EMBL" id="LR797422">
    <property type="protein sequence ID" value="CAB4215465.1"/>
    <property type="molecule type" value="Genomic_DNA"/>
</dbReference>
<evidence type="ECO:0000313" key="4">
    <source>
        <dbReference type="EMBL" id="CAB4215465.1"/>
    </source>
</evidence>
<proteinExistence type="predicted"/>
<dbReference type="EMBL" id="LR797137">
    <property type="protein sequence ID" value="CAB4189301.1"/>
    <property type="molecule type" value="Genomic_DNA"/>
</dbReference>
<evidence type="ECO:0000313" key="2">
    <source>
        <dbReference type="EMBL" id="CAB4189301.1"/>
    </source>
</evidence>
<dbReference type="EMBL" id="LR796907">
    <property type="protein sequence ID" value="CAB4173794.1"/>
    <property type="molecule type" value="Genomic_DNA"/>
</dbReference>
<dbReference type="EMBL" id="LR798462">
    <property type="protein sequence ID" value="CAB5238944.1"/>
    <property type="molecule type" value="Genomic_DNA"/>
</dbReference>
<protein>
    <recommendedName>
        <fullName evidence="6">Holin</fullName>
    </recommendedName>
</protein>
<dbReference type="EMBL" id="LR797183">
    <property type="protein sequence ID" value="CAB4192154.1"/>
    <property type="molecule type" value="Genomic_DNA"/>
</dbReference>
<evidence type="ECO:0008006" key="6">
    <source>
        <dbReference type="Google" id="ProtNLM"/>
    </source>
</evidence>
<accession>A0A6J5Q2G7</accession>
<sequence length="69" mass="7262">MMDNPLVRLAVRALLVAVTAFLTQIQGSDWDAVTVKAAVVGAVLAAVEVFTPINPNVGPLKKTNSSKSR</sequence>
<evidence type="ECO:0000313" key="3">
    <source>
        <dbReference type="EMBL" id="CAB4192154.1"/>
    </source>
</evidence>
<name>A0A6J5Q2G7_9CAUD</name>
<reference evidence="1" key="1">
    <citation type="submission" date="2020-05" db="EMBL/GenBank/DDBJ databases">
        <authorList>
            <person name="Chiriac C."/>
            <person name="Salcher M."/>
            <person name="Ghai R."/>
            <person name="Kavagutti S V."/>
        </authorList>
    </citation>
    <scope>NUCLEOTIDE SEQUENCE</scope>
</reference>
<organism evidence="1">
    <name type="scientific">uncultured Caudovirales phage</name>
    <dbReference type="NCBI Taxonomy" id="2100421"/>
    <lineage>
        <taxon>Viruses</taxon>
        <taxon>Duplodnaviria</taxon>
        <taxon>Heunggongvirae</taxon>
        <taxon>Uroviricota</taxon>
        <taxon>Caudoviricetes</taxon>
        <taxon>Peduoviridae</taxon>
        <taxon>Maltschvirus</taxon>
        <taxon>Maltschvirus maltsch</taxon>
    </lineage>
</organism>
<evidence type="ECO:0000313" key="5">
    <source>
        <dbReference type="EMBL" id="CAB5238944.1"/>
    </source>
</evidence>